<dbReference type="InterPro" id="IPR057646">
    <property type="entry name" value="WD40_WDHD1_1st"/>
</dbReference>
<dbReference type="InterPro" id="IPR001680">
    <property type="entry name" value="WD40_rpt"/>
</dbReference>
<keyword evidence="2" id="KW-0677">Repeat</keyword>
<dbReference type="InterPro" id="IPR036322">
    <property type="entry name" value="WD40_repeat_dom_sf"/>
</dbReference>
<dbReference type="SUPFAM" id="SSF50978">
    <property type="entry name" value="WD40 repeat-like"/>
    <property type="match status" value="1"/>
</dbReference>
<dbReference type="GO" id="GO:0006261">
    <property type="term" value="P:DNA-templated DNA replication"/>
    <property type="evidence" value="ECO:0007669"/>
    <property type="project" value="TreeGrafter"/>
</dbReference>
<feature type="repeat" description="WD" evidence="3">
    <location>
        <begin position="87"/>
        <end position="128"/>
    </location>
</feature>
<dbReference type="InterPro" id="IPR015943">
    <property type="entry name" value="WD40/YVTN_repeat-like_dom_sf"/>
</dbReference>
<dbReference type="PROSITE" id="PS50294">
    <property type="entry name" value="WD_REPEATS_REGION"/>
    <property type="match status" value="1"/>
</dbReference>
<dbReference type="GO" id="GO:0006281">
    <property type="term" value="P:DNA repair"/>
    <property type="evidence" value="ECO:0007669"/>
    <property type="project" value="TreeGrafter"/>
</dbReference>
<dbReference type="SMART" id="SM00320">
    <property type="entry name" value="WD40"/>
    <property type="match status" value="4"/>
</dbReference>
<keyword evidence="1 3" id="KW-0853">WD repeat</keyword>
<keyword evidence="8" id="KW-1185">Reference proteome</keyword>
<dbReference type="GO" id="GO:0000278">
    <property type="term" value="P:mitotic cell cycle"/>
    <property type="evidence" value="ECO:0007669"/>
    <property type="project" value="TreeGrafter"/>
</dbReference>
<evidence type="ECO:0000256" key="2">
    <source>
        <dbReference type="ARBA" id="ARBA00022737"/>
    </source>
</evidence>
<name>A0A2R6S6G4_9APHY</name>
<feature type="domain" description="WDHD1/CFT4 second beta-propeller" evidence="5">
    <location>
        <begin position="369"/>
        <end position="594"/>
    </location>
</feature>
<dbReference type="OrthoDB" id="427368at2759"/>
<gene>
    <name evidence="7" type="ORF">PHLCEN_2v301</name>
</gene>
<protein>
    <submittedName>
        <fullName evidence="7">Uncharacterized protein</fullName>
    </submittedName>
</protein>
<dbReference type="PANTHER" id="PTHR19932:SF10">
    <property type="entry name" value="WD REPEAT AND HMG-BOX DNA-BINDING PROTEIN 1"/>
    <property type="match status" value="1"/>
</dbReference>
<dbReference type="InterPro" id="IPR022100">
    <property type="entry name" value="WDHD1/CFT4_beta-prop_2nd"/>
</dbReference>
<evidence type="ECO:0000256" key="4">
    <source>
        <dbReference type="SAM" id="MobiDB-lite"/>
    </source>
</evidence>
<dbReference type="PROSITE" id="PS00678">
    <property type="entry name" value="WD_REPEATS_1"/>
    <property type="match status" value="1"/>
</dbReference>
<proteinExistence type="predicted"/>
<dbReference type="GO" id="GO:0043596">
    <property type="term" value="C:nuclear replication fork"/>
    <property type="evidence" value="ECO:0007669"/>
    <property type="project" value="TreeGrafter"/>
</dbReference>
<dbReference type="GO" id="GO:0003682">
    <property type="term" value="F:chromatin binding"/>
    <property type="evidence" value="ECO:0007669"/>
    <property type="project" value="TreeGrafter"/>
</dbReference>
<sequence>MSSNALINSAHASGNTCLAFSRDGREDADVRKYAKGKPDFEALVTGATGVPIRCVAVDPKGARVAVSSDETVIKVVDLHDTNKIMLLRGHTKAVRRVSWHPSGSLLTSCGADGKIIVWDVSEDEAKEVKVIEGVIPAVSDSQSPEFSHDCSAIWHVSGQYFFVATRTHEIVTISRSDWTKSSTYSDDASSGPVTAMAMSVNGVYLASASKAGLFIWSTQNRRMMFRYQGALSSPLTQLAWSPSANLLAWTDHDGVLTRWPDLVPPSAPSPTKSTPSAGLATLPKKRQGTPTLFDMDADDDSNTTKQVDLDMDDDIDAGLGGGVDGMDEDWIVDDVGGMDDDPEEKRWTGVGAGVKEMDIQVLTKVSDSGERGAVYACQPESDHAAHITYKPYGTWASQSEWTYDLPSSTKVLGVAAGGTPPTKSLREKSDADIQGNGNVVIATSDGELVFLTGSGVERYVMSLQGDFVCMVAGSSQNLTGRLIKFDDFCLLQKDALPLPKGHTLKWVGVTEEGAPAIYDSAGVLHALPRFRIPLSATWTRLLNTQTLDRREGKDESYWPVGVSGETFMCLILKGRQEHPNFPRPLIQELPLRLPFKRNYPQGGPSEEQ</sequence>
<evidence type="ECO:0000256" key="1">
    <source>
        <dbReference type="ARBA" id="ARBA00022574"/>
    </source>
</evidence>
<evidence type="ECO:0000313" key="8">
    <source>
        <dbReference type="Proteomes" id="UP000186601"/>
    </source>
</evidence>
<dbReference type="EMBL" id="MLYV02000029">
    <property type="protein sequence ID" value="PSS37833.1"/>
    <property type="molecule type" value="Genomic_DNA"/>
</dbReference>
<evidence type="ECO:0000259" key="5">
    <source>
        <dbReference type="Pfam" id="PF12341"/>
    </source>
</evidence>
<dbReference type="Gene3D" id="2.130.10.10">
    <property type="entry name" value="YVTN repeat-like/Quinoprotein amine dehydrogenase"/>
    <property type="match status" value="2"/>
</dbReference>
<evidence type="ECO:0000259" key="6">
    <source>
        <dbReference type="Pfam" id="PF24817"/>
    </source>
</evidence>
<dbReference type="InterPro" id="IPR019775">
    <property type="entry name" value="WD40_repeat_CS"/>
</dbReference>
<dbReference type="Pfam" id="PF12341">
    <property type="entry name" value="Mcl1_mid"/>
    <property type="match status" value="1"/>
</dbReference>
<accession>A0A2R6S6G4</accession>
<feature type="domain" description="WDHD1 first WD40" evidence="6">
    <location>
        <begin position="26"/>
        <end position="256"/>
    </location>
</feature>
<dbReference type="Proteomes" id="UP000186601">
    <property type="component" value="Unassembled WGS sequence"/>
</dbReference>
<evidence type="ECO:0000313" key="7">
    <source>
        <dbReference type="EMBL" id="PSS37833.1"/>
    </source>
</evidence>
<dbReference type="PROSITE" id="PS50082">
    <property type="entry name" value="WD_REPEATS_2"/>
    <property type="match status" value="1"/>
</dbReference>
<comment type="caution">
    <text evidence="7">The sequence shown here is derived from an EMBL/GenBank/DDBJ whole genome shotgun (WGS) entry which is preliminary data.</text>
</comment>
<dbReference type="STRING" id="98765.A0A2R6S6G4"/>
<dbReference type="Pfam" id="PF24817">
    <property type="entry name" value="WD40_WDHD1_1st"/>
    <property type="match status" value="1"/>
</dbReference>
<organism evidence="7 8">
    <name type="scientific">Hermanssonia centrifuga</name>
    <dbReference type="NCBI Taxonomy" id="98765"/>
    <lineage>
        <taxon>Eukaryota</taxon>
        <taxon>Fungi</taxon>
        <taxon>Dikarya</taxon>
        <taxon>Basidiomycota</taxon>
        <taxon>Agaricomycotina</taxon>
        <taxon>Agaricomycetes</taxon>
        <taxon>Polyporales</taxon>
        <taxon>Meruliaceae</taxon>
        <taxon>Hermanssonia</taxon>
    </lineage>
</organism>
<dbReference type="PANTHER" id="PTHR19932">
    <property type="entry name" value="WD REPEAT AND HMG-BOX DNA BINDING PROTEIN"/>
    <property type="match status" value="1"/>
</dbReference>
<feature type="region of interest" description="Disordered" evidence="4">
    <location>
        <begin position="263"/>
        <end position="313"/>
    </location>
</feature>
<dbReference type="AlphaFoldDB" id="A0A2R6S6G4"/>
<reference evidence="7 8" key="1">
    <citation type="submission" date="2018-02" db="EMBL/GenBank/DDBJ databases">
        <title>Genome sequence of the basidiomycete white-rot fungus Phlebia centrifuga.</title>
        <authorList>
            <person name="Granchi Z."/>
            <person name="Peng M."/>
            <person name="de Vries R.P."/>
            <person name="Hilden K."/>
            <person name="Makela M.R."/>
            <person name="Grigoriev I."/>
            <person name="Riley R."/>
        </authorList>
    </citation>
    <scope>NUCLEOTIDE SEQUENCE [LARGE SCALE GENOMIC DNA]</scope>
    <source>
        <strain evidence="7 8">FBCC195</strain>
    </source>
</reference>
<evidence type="ECO:0000256" key="3">
    <source>
        <dbReference type="PROSITE-ProRule" id="PRU00221"/>
    </source>
</evidence>